<comment type="caution">
    <text evidence="2">The sequence shown here is derived from an EMBL/GenBank/DDBJ whole genome shotgun (WGS) entry which is preliminary data.</text>
</comment>
<proteinExistence type="predicted"/>
<dbReference type="Gene3D" id="3.40.50.300">
    <property type="entry name" value="P-loop containing nucleotide triphosphate hydrolases"/>
    <property type="match status" value="1"/>
</dbReference>
<dbReference type="SUPFAM" id="SSF52540">
    <property type="entry name" value="P-loop containing nucleoside triphosphate hydrolases"/>
    <property type="match status" value="1"/>
</dbReference>
<evidence type="ECO:0000259" key="1">
    <source>
        <dbReference type="Pfam" id="PF09848"/>
    </source>
</evidence>
<gene>
    <name evidence="2" type="ORF">A6K76_13105</name>
</gene>
<dbReference type="InterPro" id="IPR018647">
    <property type="entry name" value="SLFN_3-like_DNA/RNA_helicase"/>
</dbReference>
<keyword evidence="3" id="KW-1185">Reference proteome</keyword>
<dbReference type="EMBL" id="MATO01000046">
    <property type="protein sequence ID" value="OCS89071.1"/>
    <property type="molecule type" value="Genomic_DNA"/>
</dbReference>
<reference evidence="2 3" key="1">
    <citation type="submission" date="2016-07" db="EMBL/GenBank/DDBJ databases">
        <title>Caryophanon latum genome sequencing.</title>
        <authorList>
            <person name="Verma A."/>
            <person name="Pal Y."/>
            <person name="Krishnamurthi S."/>
        </authorList>
    </citation>
    <scope>NUCLEOTIDE SEQUENCE [LARGE SCALE GENOMIC DNA]</scope>
    <source>
        <strain evidence="2 3">DSM 14151</strain>
    </source>
</reference>
<protein>
    <recommendedName>
        <fullName evidence="1">Schlafen group 3-like DNA/RNA helicase domain-containing protein</fullName>
    </recommendedName>
</protein>
<sequence length="480" mass="56487">MKPMNLLTISDTYTNLPQHILKTYLDYKRVLIRISEVGDLQALIRYLQPYGPAYCFDHFYVGFQIEQIGKEFDLLRIAENFIVNIELKSIHTGDKMRKQLLRNKYYLTFLKRPVYYFTYVHENNELYELTPTNELRRVSPKRLMKLLQEQQHIYKDNVQVLFDVTEYLISPLHHTQAFLAGQYFLNSQQSQFKTTLVEGMLGNEQCIALTGDSGTGKTLLLYDVAKTLQANDVDVLIVQSGIVQGGQHLLKKEGWRIVDAQSFLQLPKHWYEQVDVLIIDETQKIDEPIVERIVECMQQYELNAIFAYDPEHFLHVLTDAKHIEAMLAPHITRSLNLTAKFRMHKELLAFIQHFFDMSKRAYVHQFSRVTMEYFDSFEGLSLYMQTLPNNWHLLNFHAPFDELQHHVEQLSNKEIDDIAVILDGQFFYDEGRLSTTHEQAEIVLKMLYYHLTRTRKNIKLIIVQNEPLLQTVLQIVMRGM</sequence>
<accession>A0A1C0YPI4</accession>
<name>A0A1C0YPI4_9BACL</name>
<dbReference type="Proteomes" id="UP000093482">
    <property type="component" value="Unassembled WGS sequence"/>
</dbReference>
<dbReference type="RefSeq" id="WP_066465410.1">
    <property type="nucleotide sequence ID" value="NZ_MATO01000046.1"/>
</dbReference>
<evidence type="ECO:0000313" key="2">
    <source>
        <dbReference type="EMBL" id="OCS89071.1"/>
    </source>
</evidence>
<evidence type="ECO:0000313" key="3">
    <source>
        <dbReference type="Proteomes" id="UP000093482"/>
    </source>
</evidence>
<dbReference type="Pfam" id="PF09848">
    <property type="entry name" value="SLFN-g3_helicase"/>
    <property type="match status" value="1"/>
</dbReference>
<feature type="domain" description="Schlafen group 3-like DNA/RNA helicase" evidence="1">
    <location>
        <begin position="205"/>
        <end position="384"/>
    </location>
</feature>
<dbReference type="AlphaFoldDB" id="A0A1C0YPI4"/>
<organism evidence="2 3">
    <name type="scientific">Caryophanon latum</name>
    <dbReference type="NCBI Taxonomy" id="33977"/>
    <lineage>
        <taxon>Bacteria</taxon>
        <taxon>Bacillati</taxon>
        <taxon>Bacillota</taxon>
        <taxon>Bacilli</taxon>
        <taxon>Bacillales</taxon>
        <taxon>Caryophanaceae</taxon>
        <taxon>Caryophanon</taxon>
    </lineage>
</organism>
<dbReference type="CDD" id="cd00009">
    <property type="entry name" value="AAA"/>
    <property type="match status" value="1"/>
</dbReference>
<dbReference type="InterPro" id="IPR027417">
    <property type="entry name" value="P-loop_NTPase"/>
</dbReference>